<evidence type="ECO:0000256" key="4">
    <source>
        <dbReference type="SAM" id="Phobius"/>
    </source>
</evidence>
<keyword evidence="5" id="KW-0449">Lipoprotein</keyword>
<dbReference type="Pfam" id="PF01270">
    <property type="entry name" value="Glyco_hydro_8"/>
    <property type="match status" value="1"/>
</dbReference>
<evidence type="ECO:0000313" key="6">
    <source>
        <dbReference type="Proteomes" id="UP000036756"/>
    </source>
</evidence>
<reference evidence="5 6" key="1">
    <citation type="submission" date="2015-06" db="EMBL/GenBank/DDBJ databases">
        <title>Draft genome sequence of the purine-degrading Clostridium cylindrosporum HC-1 (DSM 605).</title>
        <authorList>
            <person name="Poehlein A."/>
            <person name="Schiel-Bengelsdorf B."/>
            <person name="Bengelsdorf F."/>
            <person name="Daniel R."/>
            <person name="Duerre P."/>
        </authorList>
    </citation>
    <scope>NUCLEOTIDE SEQUENCE [LARGE SCALE GENOMIC DNA]</scope>
    <source>
        <strain evidence="5 6">DSM 605</strain>
    </source>
</reference>
<dbReference type="PATRIC" id="fig|1121307.3.peg.793"/>
<keyword evidence="2" id="KW-0378">Hydrolase</keyword>
<comment type="caution">
    <text evidence="5">The sequence shown here is derived from an EMBL/GenBank/DDBJ whole genome shotgun (WGS) entry which is preliminary data.</text>
</comment>
<evidence type="ECO:0000256" key="1">
    <source>
        <dbReference type="ARBA" id="ARBA00009209"/>
    </source>
</evidence>
<dbReference type="Proteomes" id="UP000036756">
    <property type="component" value="Unassembled WGS sequence"/>
</dbReference>
<dbReference type="GO" id="GO:0005975">
    <property type="term" value="P:carbohydrate metabolic process"/>
    <property type="evidence" value="ECO:0007669"/>
    <property type="project" value="InterPro"/>
</dbReference>
<dbReference type="GO" id="GO:0004553">
    <property type="term" value="F:hydrolase activity, hydrolyzing O-glycosyl compounds"/>
    <property type="evidence" value="ECO:0007669"/>
    <property type="project" value="InterPro"/>
</dbReference>
<dbReference type="EMBL" id="LFVU01000028">
    <property type="protein sequence ID" value="KMT21193.1"/>
    <property type="molecule type" value="Genomic_DNA"/>
</dbReference>
<accession>A0A0J8DA63</accession>
<evidence type="ECO:0000256" key="2">
    <source>
        <dbReference type="ARBA" id="ARBA00022801"/>
    </source>
</evidence>
<keyword evidence="4" id="KW-0812">Transmembrane</keyword>
<gene>
    <name evidence="5" type="primary">ydaJ</name>
    <name evidence="5" type="ORF">CLCY_1c04270</name>
</gene>
<keyword evidence="6" id="KW-1185">Reference proteome</keyword>
<dbReference type="OrthoDB" id="1779554at2"/>
<dbReference type="STRING" id="1121307.CLCY_1c04270"/>
<organism evidence="5 6">
    <name type="scientific">Clostridium cylindrosporum DSM 605</name>
    <dbReference type="NCBI Taxonomy" id="1121307"/>
    <lineage>
        <taxon>Bacteria</taxon>
        <taxon>Bacillati</taxon>
        <taxon>Bacillota</taxon>
        <taxon>Clostridia</taxon>
        <taxon>Eubacteriales</taxon>
        <taxon>Clostridiaceae</taxon>
        <taxon>Clostridium</taxon>
    </lineage>
</organism>
<keyword evidence="3" id="KW-0326">Glycosidase</keyword>
<dbReference type="Gene3D" id="1.50.10.10">
    <property type="match status" value="1"/>
</dbReference>
<feature type="transmembrane region" description="Helical" evidence="4">
    <location>
        <begin position="7"/>
        <end position="26"/>
    </location>
</feature>
<dbReference type="InterPro" id="IPR008928">
    <property type="entry name" value="6-hairpin_glycosidase_sf"/>
</dbReference>
<dbReference type="InterPro" id="IPR002037">
    <property type="entry name" value="Glyco_hydro_8"/>
</dbReference>
<dbReference type="InterPro" id="IPR012341">
    <property type="entry name" value="6hp_glycosidase-like_sf"/>
</dbReference>
<sequence>MKKLYSLISVFLVFLMITAYIVYPYVKPLKLNIVLKNYKETSYSSHVRKFIETKLSREDGAIYTNYLNKKNMGDETKGHFILSESQGLLMDYALMINDEKMFDKAYKVVKDYMILDNGLVSWRISKKNDKSSTSALIDELRIAKALVKAYIKFDRFKYKVDAIKISKSILKNSTYNNMVSDFNDGVNRSKLLTLCYIDLEAFKLLGSIDEQWNEIYIKGKDILNKGYVSSDIPLFRKNYDLLNRKYSSESDNELLYSLMVWENLMYTGVSPKPINDWMKKQLKKYGCLYTKYSIDRNTPVDYIESTAIYAVSYRIASKGSDKELIEKLNKSLMKYHIDKGELKDGFGMEKSKEAYSFDNLESMISLLKEKNN</sequence>
<dbReference type="SUPFAM" id="SSF48208">
    <property type="entry name" value="Six-hairpin glycosidases"/>
    <property type="match status" value="1"/>
</dbReference>
<dbReference type="RefSeq" id="WP_048571562.1">
    <property type="nucleotide sequence ID" value="NZ_LFVU01000028.1"/>
</dbReference>
<evidence type="ECO:0000313" key="5">
    <source>
        <dbReference type="EMBL" id="KMT21193.1"/>
    </source>
</evidence>
<keyword evidence="4" id="KW-0472">Membrane</keyword>
<evidence type="ECO:0000256" key="3">
    <source>
        <dbReference type="ARBA" id="ARBA00023295"/>
    </source>
</evidence>
<keyword evidence="4" id="KW-1133">Transmembrane helix</keyword>
<comment type="similarity">
    <text evidence="1">Belongs to the glycosyl hydrolase 8 (cellulase D) family.</text>
</comment>
<dbReference type="AlphaFoldDB" id="A0A0J8DA63"/>
<protein>
    <submittedName>
        <fullName evidence="5">Putative lipoprotein YdaJ</fullName>
    </submittedName>
</protein>
<name>A0A0J8DA63_CLOCY</name>
<proteinExistence type="inferred from homology"/>